<dbReference type="OMA" id="DEPRIET"/>
<feature type="compositionally biased region" description="Low complexity" evidence="4">
    <location>
        <begin position="770"/>
        <end position="780"/>
    </location>
</feature>
<feature type="domain" description="Protein kinase" evidence="5">
    <location>
        <begin position="10"/>
        <end position="285"/>
    </location>
</feature>
<dbReference type="InterPro" id="IPR017441">
    <property type="entry name" value="Protein_kinase_ATP_BS"/>
</dbReference>
<dbReference type="PROSITE" id="PS00107">
    <property type="entry name" value="PROTEIN_KINASE_ATP"/>
    <property type="match status" value="1"/>
</dbReference>
<protein>
    <submittedName>
        <fullName evidence="6">ULK/ULK protein kinase</fullName>
    </submittedName>
</protein>
<dbReference type="SMART" id="SM00220">
    <property type="entry name" value="S_TKc"/>
    <property type="match status" value="1"/>
</dbReference>
<dbReference type="PANTHER" id="PTHR43737">
    <property type="entry name" value="BLL7424 PROTEIN"/>
    <property type="match status" value="1"/>
</dbReference>
<dbReference type="InterPro" id="IPR011009">
    <property type="entry name" value="Kinase-like_dom_sf"/>
</dbReference>
<dbReference type="InterPro" id="IPR008271">
    <property type="entry name" value="Ser/Thr_kinase_AS"/>
</dbReference>
<dbReference type="eggNOG" id="KOG0595">
    <property type="taxonomic scope" value="Eukaryota"/>
</dbReference>
<accession>A0A0L0DV10</accession>
<dbReference type="InterPro" id="IPR014917">
    <property type="entry name" value="DUF1800"/>
</dbReference>
<evidence type="ECO:0000259" key="5">
    <source>
        <dbReference type="PROSITE" id="PS50011"/>
    </source>
</evidence>
<dbReference type="Proteomes" id="UP000054408">
    <property type="component" value="Unassembled WGS sequence"/>
</dbReference>
<evidence type="ECO:0000256" key="2">
    <source>
        <dbReference type="ARBA" id="ARBA00022840"/>
    </source>
</evidence>
<dbReference type="Pfam" id="PF00069">
    <property type="entry name" value="Pkinase"/>
    <property type="match status" value="1"/>
</dbReference>
<dbReference type="PROSITE" id="PS50011">
    <property type="entry name" value="PROTEIN_KINASE_DOM"/>
    <property type="match status" value="1"/>
</dbReference>
<dbReference type="OrthoDB" id="411021at2759"/>
<feature type="binding site" evidence="3">
    <location>
        <position position="39"/>
    </location>
    <ligand>
        <name>ATP</name>
        <dbReference type="ChEBI" id="CHEBI:30616"/>
    </ligand>
</feature>
<dbReference type="SUPFAM" id="SSF56112">
    <property type="entry name" value="Protein kinase-like (PK-like)"/>
    <property type="match status" value="1"/>
</dbReference>
<dbReference type="GO" id="GO:0005524">
    <property type="term" value="F:ATP binding"/>
    <property type="evidence" value="ECO:0007669"/>
    <property type="project" value="UniProtKB-UniRule"/>
</dbReference>
<dbReference type="Pfam" id="PF07394">
    <property type="entry name" value="DUF1501"/>
    <property type="match status" value="1"/>
</dbReference>
<evidence type="ECO:0000256" key="3">
    <source>
        <dbReference type="PROSITE-ProRule" id="PRU10141"/>
    </source>
</evidence>
<keyword evidence="6" id="KW-0418">Kinase</keyword>
<dbReference type="Pfam" id="PF08811">
    <property type="entry name" value="DUF1800"/>
    <property type="match status" value="2"/>
</dbReference>
<evidence type="ECO:0000313" key="6">
    <source>
        <dbReference type="EMBL" id="KNC55363.1"/>
    </source>
</evidence>
<dbReference type="EMBL" id="GL349500">
    <property type="protein sequence ID" value="KNC55363.1"/>
    <property type="molecule type" value="Genomic_DNA"/>
</dbReference>
<evidence type="ECO:0000313" key="7">
    <source>
        <dbReference type="Proteomes" id="UP000054408"/>
    </source>
</evidence>
<dbReference type="InterPro" id="IPR000719">
    <property type="entry name" value="Prot_kinase_dom"/>
</dbReference>
<organism evidence="6 7">
    <name type="scientific">Thecamonas trahens ATCC 50062</name>
    <dbReference type="NCBI Taxonomy" id="461836"/>
    <lineage>
        <taxon>Eukaryota</taxon>
        <taxon>Apusozoa</taxon>
        <taxon>Apusomonadida</taxon>
        <taxon>Apusomonadidae</taxon>
        <taxon>Thecamonas</taxon>
    </lineage>
</organism>
<dbReference type="PROSITE" id="PS00108">
    <property type="entry name" value="PROTEIN_KINASE_ST"/>
    <property type="match status" value="1"/>
</dbReference>
<sequence>MGKRYICWSYEVLHELGSGQFAKVYRARHMETGELVAMKKLSIKSMSSTAARNLESEIAVLKLITANPHPCLIALIDLRRRAGKVYMFLELADGGELADEMAKYKGVGFAEPRVRWFAQQIVDGLRYLHSLDIVHRDLKPQNILLTSASPPARPGARRGEIGYYGIKIADFGFSRTLNDDSLTNSFLGTPLYMSPELADHQAYSHKADIWSLGAIVFQMAVGEVPVSARTQVALFSKVVNEPLRLNERLTGRVSDGLLELLRDYLLVKDPEARASMARVVTSPWLDMAAYDAISAVPAPQPQADDGLARPPDSGLLDSDGEAAASAIDIGVLPGPSDVAVGGDDVLDQLERRMQAESHLGSPHPPGTAPRQQIRVNADEVRGTAQKTLLSTDPFRPLSGAAPPLTSSSNAPPAPSNDDEWELSDEWELVAVSGTSDDADEALLAASGPAAVRDVYPDRPLVEYFAPSAPDAQPSPTAAAALRTAAAIGSMASGKLWCPPWAGDSAAVVATPAAGVEMFARYGAVVEELALAHRMQSMLSSSLGLYLLALSFYASGVRALKAVDPAGADPAPDRRQWISASLRARYRDALTAAKALQAKLGLGVAHPVAAVLYAEATAAGKRGAADEILGHASCKSAYARMILLLDVLLCDSELSGDGRATVHALRRSGFVRLSAALELAATTAADAMAWDSNHGYGQGNDGYNANDNGEYYGDDAYYGDNNGEYYGDDAYYGDDQGYGDDAGYGNDGDYAGDPYANDRFATKPTPPARPAKPALPARPAARPAPPPRPSGAAIAMAPLGTNTHTFSYADDDDDVLGTLGMEKALKQSCCTRRRAILATTITLCCLAMAAGATVAWLFLDGPLAAANSDGGASGNLVPSPPPPLGGFALPPPAPPGEVHVAEDPGCNCTVARSYDGNPWEPTPRNDRPTTEVVCDDSAVCRIFSSGEVTTRPLAVPPQLVDMSTQRRVARLLSQGTFGASMSEIQSVAATFGDDAAAWVLDQQAKPRTSVRAYMRQRANARVYPGAPAPADETTPCDIGSRWHRSVFTFRDEQKRLDVTTGDAPGRFSLYIDGALRAELTEWFGEAHPGSFPASTSYMVRCINEGVGERVRLETWGTTWSRCSSNSAFTNPLALDNPAIEFGNNGARLPAAALQTVTSAEVDMSPVVTPRPGIFVVTHRTPGCTVGEDADGNTFMRRDGVFYRHDKRAKFVTNTIEQPSSVFSGATECPLAPINYQNAPGCVIRPECGTGLPVFDAVNFFLNTTMIRTWYLDESANRRIVYSMRNLRLEGAYAVSPCAGSRSRWVNVGTAGSCGETPGIGATTKATIVNALTTTGDKANPLLRDIVLVPGASCDSSDTATIGARVAADGFCWQHVHPDEYSVRDATHWNGVHPGNSAAAMAGNPNPIERYARDGGAEIFYPASHPMSRWEAHAVDLPVVGRFGDSIQFAALSPQLQTIALALRVGAISAAPLGGALACGSYDEVANNPLLGEHYMYYAFNDNPERRFAERSLDAPMIMETTTENVLNNVMHKAEDQLRQRVAFTLSNILVISTATLPGHRERPEGFLHYYDAFTRNAFGSFFDILKEVSFNRFMGDYLTYTGSRSYATRQSFPDENYAREIMQLFSIGLIELNDDGTQVLNDAGLPVPTYTQEDIVDYARIWTGFEGYNFRRNVIDLPSGRTGVDPMRINAVYHDRMPKLELGANGGYLGDTYPLCDELPARPWLMQGARYDYIGASSGVSNYDSNEFRIAQFTPKSDGSSGIFEALCGRAAPGLPCTFPAMVALPASVPCSGVECDAGSVNTVKIIDPIGNVTNYYRHFGVPCVRLSLFNDGKSLSFNNRRVCADPASPAAMPTCCDASDTTDPIRNIPGLCNYIAEYTDYATTEARCAAAGYGLCDPRSDNGWYTWTCHHYSPQWSHEPCSVSVQVYESGRVGLVDPIVPSNERVLQKNSNNVFRVRWNSDVPVAAADGSCPAGCAPETTAEGVSCICATRVVETQVFASTAELVNATLAELTSKVFLGSAAPTLYPTGEYVECVSAECAAAAASSGVRVWTAAADAGALSMQTIFALPPRRAGGRPRYVRNRLSTVFLGDGDAYSFRNPPTFMRFVGFGDITSRTWTSQYMYAKNAYDDVDALLESLAEHDSTGPFICWRLIQHMVTSNPSPRYMRSVVHAFRTGTVVADDGSVRTFTGKYGDLGAAVFAILTDREARAPVLMTDPSFGMVNDPFVSIHKVLRALEYETTRTRELQIITASVIEVGPLQSPTNQPAGDLLSHGLYAPAAQLATPPIMIALLNGLHSLVDNGLTNCYDGFGTYLRTYSCNSDPFAQADGRLMYFENAAARLASVSTADIIDELGLVLTGGRLMRGMKTANIVAAEFDRIEAASDRDTALRHAVKTILSSPEFHTSSVDDEADEPRIETEDQPSQGRPFKAIVYVFLDGGMDSFAALEPHTCNAGVRAEYETVRGDASLPLGDLLPISNNGGDPQPCTQFGMHRSLSELQRIYNNGDGLWFANIGALVEPTTMEQYSKKQVKLPVSLFAHNQMQLHGRTMDADSVSASGLLGRVGEVLTSAAGAAYKVVMQSVRGSTRALSGTSVRYDIVGTGSSIERLNERNELGDAIKTMLSKRSRSPFTDLFGDELDSAVNSTERLNAQINAVSLLNPAWSDSSSSNNRRIKRVAELIVAARDDGAERGIYWATVGGFDTHNSFDLDSLYDGFDKPLGRFENEMKLQGLWDDVTVVVASEFARTLKNNGQGTDHAWGGNAMILGGKVRGQRILGTYLDQFTDDGPSVIDKGRVLPTTPWESLWNGIAQWFGVPESEMDYILPNAANFAGQLHTQNDLYDP</sequence>
<proteinExistence type="predicted"/>
<reference evidence="6 7" key="1">
    <citation type="submission" date="2010-05" db="EMBL/GenBank/DDBJ databases">
        <title>The Genome Sequence of Thecamonas trahens ATCC 50062.</title>
        <authorList>
            <consortium name="The Broad Institute Genome Sequencing Platform"/>
            <person name="Russ C."/>
            <person name="Cuomo C."/>
            <person name="Shea T."/>
            <person name="Young S.K."/>
            <person name="Zeng Q."/>
            <person name="Koehrsen M."/>
            <person name="Haas B."/>
            <person name="Borodovsky M."/>
            <person name="Guigo R."/>
            <person name="Alvarado L."/>
            <person name="Berlin A."/>
            <person name="Bochicchio J."/>
            <person name="Borenstein D."/>
            <person name="Chapman S."/>
            <person name="Chen Z."/>
            <person name="Freedman E."/>
            <person name="Gellesch M."/>
            <person name="Goldberg J."/>
            <person name="Griggs A."/>
            <person name="Gujja S."/>
            <person name="Heilman E."/>
            <person name="Heiman D."/>
            <person name="Hepburn T."/>
            <person name="Howarth C."/>
            <person name="Jen D."/>
            <person name="Larson L."/>
            <person name="Mehta T."/>
            <person name="Park D."/>
            <person name="Pearson M."/>
            <person name="Roberts A."/>
            <person name="Saif S."/>
            <person name="Shenoy N."/>
            <person name="Sisk P."/>
            <person name="Stolte C."/>
            <person name="Sykes S."/>
            <person name="Thomson T."/>
            <person name="Walk T."/>
            <person name="White J."/>
            <person name="Yandava C."/>
            <person name="Burger G."/>
            <person name="Gray M.W."/>
            <person name="Holland P.W.H."/>
            <person name="King N."/>
            <person name="Lang F.B.F."/>
            <person name="Roger A.J."/>
            <person name="Ruiz-Trillo I."/>
            <person name="Lander E."/>
            <person name="Nusbaum C."/>
        </authorList>
    </citation>
    <scope>NUCLEOTIDE SEQUENCE [LARGE SCALE GENOMIC DNA]</scope>
    <source>
        <strain evidence="6 7">ATCC 50062</strain>
    </source>
</reference>
<gene>
    <name evidence="6" type="ORF">AMSG_11019</name>
</gene>
<dbReference type="GO" id="GO:0004672">
    <property type="term" value="F:protein kinase activity"/>
    <property type="evidence" value="ECO:0007669"/>
    <property type="project" value="InterPro"/>
</dbReference>
<dbReference type="PANTHER" id="PTHR43737:SF1">
    <property type="entry name" value="DUF1501 DOMAIN-CONTAINING PROTEIN"/>
    <property type="match status" value="1"/>
</dbReference>
<dbReference type="STRING" id="461836.A0A0L0DV10"/>
<feature type="compositionally biased region" description="Low complexity" evidence="4">
    <location>
        <begin position="400"/>
        <end position="410"/>
    </location>
</feature>
<keyword evidence="7" id="KW-1185">Reference proteome</keyword>
<feature type="region of interest" description="Disordered" evidence="4">
    <location>
        <begin position="754"/>
        <end position="791"/>
    </location>
</feature>
<dbReference type="Gene3D" id="1.10.510.10">
    <property type="entry name" value="Transferase(Phosphotransferase) domain 1"/>
    <property type="match status" value="1"/>
</dbReference>
<keyword evidence="1 3" id="KW-0547">Nucleotide-binding</keyword>
<keyword evidence="6" id="KW-0808">Transferase</keyword>
<dbReference type="InterPro" id="IPR010869">
    <property type="entry name" value="DUF1501"/>
</dbReference>
<evidence type="ECO:0000256" key="1">
    <source>
        <dbReference type="ARBA" id="ARBA00022741"/>
    </source>
</evidence>
<evidence type="ECO:0000256" key="4">
    <source>
        <dbReference type="SAM" id="MobiDB-lite"/>
    </source>
</evidence>
<feature type="region of interest" description="Disordered" evidence="4">
    <location>
        <begin position="387"/>
        <end position="421"/>
    </location>
</feature>
<feature type="region of interest" description="Disordered" evidence="4">
    <location>
        <begin position="300"/>
        <end position="319"/>
    </location>
</feature>
<name>A0A0L0DV10_THETB</name>
<dbReference type="Gene3D" id="3.30.200.20">
    <property type="entry name" value="Phosphorylase Kinase, domain 1"/>
    <property type="match status" value="1"/>
</dbReference>
<dbReference type="GeneID" id="25569093"/>
<feature type="region of interest" description="Disordered" evidence="4">
    <location>
        <begin position="2403"/>
        <end position="2424"/>
    </location>
</feature>
<dbReference type="RefSeq" id="XP_013752997.1">
    <property type="nucleotide sequence ID" value="XM_013897543.1"/>
</dbReference>
<keyword evidence="2 3" id="KW-0067">ATP-binding</keyword>